<evidence type="ECO:0000313" key="6">
    <source>
        <dbReference type="Proteomes" id="UP000188533"/>
    </source>
</evidence>
<dbReference type="Pfam" id="PF16335">
    <property type="entry name" value="GtaA_6_Hairpin"/>
    <property type="match status" value="1"/>
</dbReference>
<accession>A0A1Q3DY17</accession>
<dbReference type="PANTHER" id="PTHR31987">
    <property type="entry name" value="GLUTAMINASE A-RELATED"/>
    <property type="match status" value="1"/>
</dbReference>
<feature type="transmembrane region" description="Helical" evidence="2">
    <location>
        <begin position="29"/>
        <end position="55"/>
    </location>
</feature>
<evidence type="ECO:0000256" key="1">
    <source>
        <dbReference type="SAM" id="MobiDB-lite"/>
    </source>
</evidence>
<protein>
    <submittedName>
        <fullName evidence="5">DUF1793-domain-containing protein</fullName>
    </submittedName>
</protein>
<evidence type="ECO:0000259" key="3">
    <source>
        <dbReference type="Pfam" id="PF16335"/>
    </source>
</evidence>
<proteinExistence type="predicted"/>
<feature type="domain" description="Glutaminase A N-terminal" evidence="4">
    <location>
        <begin position="140"/>
        <end position="372"/>
    </location>
</feature>
<evidence type="ECO:0000256" key="2">
    <source>
        <dbReference type="SAM" id="Phobius"/>
    </source>
</evidence>
<sequence length="896" mass="97919">MRCIGQCADHGRQSNVLMRWSSTCNTYHLFYTTLSVMIGSFRTFLLLLAILVSLVDSQFNSLRNFWPASYPLAVRAPYLNTWINTANGSDSLNFWPLHWDGSNIMGWSGFARIDGVTWQWMGQSPIGNSTTLLSSEITPTSTRFSVLAGSVLFNLTFLSPIEPSDWVKQSLPFIYLSLEAESIDGQAHDVQVYSDISAEWISGNRGLVATWQTTQTDSSVYHRAQLQSPEYMTEINNIAEDSTVYYSMQTGAQLTYQTGQDSVVRGQFQSKGSLTNQQDTNFRAINNDFVVLGISVDLGTNTNFLTPVVWGLGLVRDPVIEYTVSAGSTITQNRSSYFWTEFDTISDAIDSFLADYSNATDRANKLDQQIMNAAQTVSSEYADLVAFGARQAMASSDITVAKNSDGTYNTSDVKAFQRDTGIGQRVNAVETLFATMPIHLYLNASLLGIHLDSLLQYQSSGYANAYAAPDLGNAYPLASGDALDTHSRGIEDTGNMLIMTLAHARTTGDGTLIKKYYNLLSTWADYLVSNALYPNGQTSADGITESNNTNLAIKGIIGIAAMAEISQAMGDTTAAQQYQANATTYVKLWESLASSSGHLLPTYEDASSSDFALMYNMYADTLLKTNLIDQSIYSSQASYYSNLTQLAGKFGLTYDNTNSNKEEKSAVDFVHCRIDCFCFNQTTGDFPLIYDDQTGNSSTTNGLASPGQGAMFALLALTVANSSITIPASSSNPSQSISAGAIAGAVVGSVIGVALLIGMGLVIWLRRRRRLQLPNDEQISFDRPPPRMPTNANAYHDSIEAPTQPFDSQTLYVYGDRKQPATSTTIDTSRIQNTPGEGSESGYTVSSPTSQSMLSRSTLMRSETTQLRNDVENLRREMAALRAAQPYDDAPPPQYT</sequence>
<reference evidence="5 6" key="2">
    <citation type="submission" date="2017-02" db="EMBL/GenBank/DDBJ databases">
        <title>A genome survey and senescence transcriptome analysis in Lentinula edodes.</title>
        <authorList>
            <person name="Sakamoto Y."/>
            <person name="Nakade K."/>
            <person name="Sato S."/>
            <person name="Yoshida Y."/>
            <person name="Miyazaki K."/>
            <person name="Natsume S."/>
            <person name="Konno N."/>
        </authorList>
    </citation>
    <scope>NUCLEOTIDE SEQUENCE [LARGE SCALE GENOMIC DNA]</scope>
    <source>
        <strain evidence="5 6">NBRC 111202</strain>
    </source>
</reference>
<dbReference type="Proteomes" id="UP000188533">
    <property type="component" value="Unassembled WGS sequence"/>
</dbReference>
<feature type="domain" description="Glutaminase A central" evidence="3">
    <location>
        <begin position="378"/>
        <end position="660"/>
    </location>
</feature>
<dbReference type="Pfam" id="PF17168">
    <property type="entry name" value="DUF5127"/>
    <property type="match status" value="1"/>
</dbReference>
<dbReference type="InterPro" id="IPR032514">
    <property type="entry name" value="GtaA_central"/>
</dbReference>
<evidence type="ECO:0000313" key="5">
    <source>
        <dbReference type="EMBL" id="GAV99897.1"/>
    </source>
</evidence>
<keyword evidence="6" id="KW-1185">Reference proteome</keyword>
<feature type="region of interest" description="Disordered" evidence="1">
    <location>
        <begin position="820"/>
        <end position="863"/>
    </location>
</feature>
<keyword evidence="2" id="KW-0812">Transmembrane</keyword>
<dbReference type="InterPro" id="IPR008928">
    <property type="entry name" value="6-hairpin_glycosidase_sf"/>
</dbReference>
<dbReference type="EMBL" id="BDGU01000021">
    <property type="protein sequence ID" value="GAV99897.1"/>
    <property type="molecule type" value="Genomic_DNA"/>
</dbReference>
<evidence type="ECO:0000259" key="4">
    <source>
        <dbReference type="Pfam" id="PF17168"/>
    </source>
</evidence>
<keyword evidence="2" id="KW-1133">Transmembrane helix</keyword>
<comment type="caution">
    <text evidence="5">The sequence shown here is derived from an EMBL/GenBank/DDBJ whole genome shotgun (WGS) entry which is preliminary data.</text>
</comment>
<dbReference type="GO" id="GO:0005975">
    <property type="term" value="P:carbohydrate metabolic process"/>
    <property type="evidence" value="ECO:0007669"/>
    <property type="project" value="InterPro"/>
</dbReference>
<gene>
    <name evidence="5" type="ORF">LENED_001383</name>
</gene>
<dbReference type="SUPFAM" id="SSF48208">
    <property type="entry name" value="Six-hairpin glycosidases"/>
    <property type="match status" value="1"/>
</dbReference>
<keyword evidence="2" id="KW-0472">Membrane</keyword>
<dbReference type="STRING" id="5353.A0A1Q3DY17"/>
<dbReference type="AlphaFoldDB" id="A0A1Q3DY17"/>
<feature type="transmembrane region" description="Helical" evidence="2">
    <location>
        <begin position="739"/>
        <end position="765"/>
    </location>
</feature>
<name>A0A1Q3DY17_LENED</name>
<dbReference type="PANTHER" id="PTHR31987:SF1">
    <property type="entry name" value="GLUTAMINASE A"/>
    <property type="match status" value="1"/>
</dbReference>
<reference evidence="5 6" key="1">
    <citation type="submission" date="2016-08" db="EMBL/GenBank/DDBJ databases">
        <authorList>
            <consortium name="Lentinula edodes genome sequencing consortium"/>
            <person name="Sakamoto Y."/>
            <person name="Nakade K."/>
            <person name="Sato S."/>
            <person name="Yoshida Y."/>
            <person name="Miyazaki K."/>
            <person name="Natsume S."/>
            <person name="Konno N."/>
        </authorList>
    </citation>
    <scope>NUCLEOTIDE SEQUENCE [LARGE SCALE GENOMIC DNA]</scope>
    <source>
        <strain evidence="5 6">NBRC 111202</strain>
    </source>
</reference>
<dbReference type="InterPro" id="IPR033433">
    <property type="entry name" value="GtaA_N"/>
</dbReference>
<dbReference type="InterPro" id="IPR052743">
    <property type="entry name" value="Glutaminase_GtaA"/>
</dbReference>
<organism evidence="5 6">
    <name type="scientific">Lentinula edodes</name>
    <name type="common">Shiitake mushroom</name>
    <name type="synonym">Lentinus edodes</name>
    <dbReference type="NCBI Taxonomy" id="5353"/>
    <lineage>
        <taxon>Eukaryota</taxon>
        <taxon>Fungi</taxon>
        <taxon>Dikarya</taxon>
        <taxon>Basidiomycota</taxon>
        <taxon>Agaricomycotina</taxon>
        <taxon>Agaricomycetes</taxon>
        <taxon>Agaricomycetidae</taxon>
        <taxon>Agaricales</taxon>
        <taxon>Marasmiineae</taxon>
        <taxon>Omphalotaceae</taxon>
        <taxon>Lentinula</taxon>
    </lineage>
</organism>